<dbReference type="Proteomes" id="UP000574390">
    <property type="component" value="Unassembled WGS sequence"/>
</dbReference>
<organism evidence="2 3">
    <name type="scientific">Perkinsus olseni</name>
    <name type="common">Perkinsus atlanticus</name>
    <dbReference type="NCBI Taxonomy" id="32597"/>
    <lineage>
        <taxon>Eukaryota</taxon>
        <taxon>Sar</taxon>
        <taxon>Alveolata</taxon>
        <taxon>Perkinsozoa</taxon>
        <taxon>Perkinsea</taxon>
        <taxon>Perkinsida</taxon>
        <taxon>Perkinsidae</taxon>
        <taxon>Perkinsus</taxon>
    </lineage>
</organism>
<dbReference type="AlphaFoldDB" id="A0A7J6QTW9"/>
<evidence type="ECO:0000313" key="3">
    <source>
        <dbReference type="Proteomes" id="UP000574390"/>
    </source>
</evidence>
<evidence type="ECO:0000313" key="2">
    <source>
        <dbReference type="EMBL" id="KAF4711925.1"/>
    </source>
</evidence>
<feature type="non-terminal residue" evidence="2">
    <location>
        <position position="1"/>
    </location>
</feature>
<proteinExistence type="predicted"/>
<evidence type="ECO:0000256" key="1">
    <source>
        <dbReference type="SAM" id="MobiDB-lite"/>
    </source>
</evidence>
<sequence>WSLKQSRYYSVISDMLRVHEDDASANDLQALRAGVVDLEKKVLKAATTASSSSTPITRQDINKWGSLVVQYTEALTTSLVVEGSSMPSYDVKMIKQRWEGYRRLVEVLHAGLTQSRPCSRQWSQRTDNDNDDDDGMGRGLAFVRGRYRMMSGRLIAPRNRQLLLPDQAQHRPLSIHR</sequence>
<dbReference type="EMBL" id="JABANM010027068">
    <property type="protein sequence ID" value="KAF4711925.1"/>
    <property type="molecule type" value="Genomic_DNA"/>
</dbReference>
<feature type="region of interest" description="Disordered" evidence="1">
    <location>
        <begin position="117"/>
        <end position="137"/>
    </location>
</feature>
<accession>A0A7J6QTW9</accession>
<feature type="non-terminal residue" evidence="2">
    <location>
        <position position="177"/>
    </location>
</feature>
<reference evidence="2 3" key="1">
    <citation type="submission" date="2020-04" db="EMBL/GenBank/DDBJ databases">
        <title>Perkinsus olseni comparative genomics.</title>
        <authorList>
            <person name="Bogema D.R."/>
        </authorList>
    </citation>
    <scope>NUCLEOTIDE SEQUENCE [LARGE SCALE GENOMIC DNA]</scope>
    <source>
        <strain evidence="2">ATCC PRA-205</strain>
    </source>
</reference>
<gene>
    <name evidence="2" type="ORF">FOZ62_016307</name>
</gene>
<protein>
    <submittedName>
        <fullName evidence="2">Uncharacterized protein</fullName>
    </submittedName>
</protein>
<name>A0A7J6QTW9_PEROL</name>
<comment type="caution">
    <text evidence="2">The sequence shown here is derived from an EMBL/GenBank/DDBJ whole genome shotgun (WGS) entry which is preliminary data.</text>
</comment>